<gene>
    <name evidence="4" type="ORF">NDES1114_LOCUS35</name>
</gene>
<evidence type="ECO:0000256" key="1">
    <source>
        <dbReference type="SAM" id="Coils"/>
    </source>
</evidence>
<feature type="compositionally biased region" description="Low complexity" evidence="2">
    <location>
        <begin position="350"/>
        <end position="393"/>
    </location>
</feature>
<name>A0A7S1KWB4_NEODS</name>
<feature type="region of interest" description="Disordered" evidence="2">
    <location>
        <begin position="239"/>
        <end position="450"/>
    </location>
</feature>
<feature type="coiled-coil region" evidence="1">
    <location>
        <begin position="128"/>
        <end position="190"/>
    </location>
</feature>
<sequence length="450" mass="49908">MDAFKGVFRRANQSVKEKTGRAEVTHDGPLEEAIKRVRLMERTGGSMMNKVQALSRCFEELGGICVSIAEDYKQTMAEPHTAPEMQQLAGELHAYGQEVMGKAQELQRNLRENAFDNIGAFVREVPSIKHMEEDRKKKQLEYDFFREKVAGLIRDPPKDSTRIPRNEGIRENWRQQLHQATENMKQNVSQMHSNGQRALDASLYTVSMSMGNYMGYALNSAKNHFVNARLPAYPTAPLLAPAPLPPPPPPYQPPQQQQGGYGQQPPPGQQPQQGQYGSPQHGQQPPQQQQQYASPQHGGAPQGHNYTSPGPQGATPQQGQQQNWNNNTSFGQQPAAPPAQPAQVNYGYDQQQQGQPQHQQPQQQQQPWGSPQAQQQQQPQSQTPPQQQQQQGGAAPWNSAPPQQQQAPAQQPHQQQGGDAGAPWSSPPQQQQQQPPAQQQQGGQAPPWAS</sequence>
<dbReference type="InterPro" id="IPR027267">
    <property type="entry name" value="AH/BAR_dom_sf"/>
</dbReference>
<keyword evidence="1" id="KW-0175">Coiled coil</keyword>
<dbReference type="GO" id="GO:0005737">
    <property type="term" value="C:cytoplasm"/>
    <property type="evidence" value="ECO:0007669"/>
    <property type="project" value="InterPro"/>
</dbReference>
<dbReference type="SUPFAM" id="SSF103657">
    <property type="entry name" value="BAR/IMD domain-like"/>
    <property type="match status" value="1"/>
</dbReference>
<reference evidence="4" key="1">
    <citation type="submission" date="2021-01" db="EMBL/GenBank/DDBJ databases">
        <authorList>
            <person name="Corre E."/>
            <person name="Pelletier E."/>
            <person name="Niang G."/>
            <person name="Scheremetjew M."/>
            <person name="Finn R."/>
            <person name="Kale V."/>
            <person name="Holt S."/>
            <person name="Cochrane G."/>
            <person name="Meng A."/>
            <person name="Brown T."/>
            <person name="Cohen L."/>
        </authorList>
    </citation>
    <scope>NUCLEOTIDE SEQUENCE</scope>
    <source>
        <strain evidence="4">CCAP 1951/1</strain>
    </source>
</reference>
<organism evidence="4">
    <name type="scientific">Neobodo designis</name>
    <name type="common">Flagellated protozoan</name>
    <name type="synonym">Bodo designis</name>
    <dbReference type="NCBI Taxonomy" id="312471"/>
    <lineage>
        <taxon>Eukaryota</taxon>
        <taxon>Discoba</taxon>
        <taxon>Euglenozoa</taxon>
        <taxon>Kinetoplastea</taxon>
        <taxon>Metakinetoplastina</taxon>
        <taxon>Neobodonida</taxon>
        <taxon>Neobodo</taxon>
    </lineage>
</organism>
<dbReference type="Gene3D" id="1.20.1270.60">
    <property type="entry name" value="Arfaptin homology (AH) domain/BAR domain"/>
    <property type="match status" value="1"/>
</dbReference>
<feature type="domain" description="BAR" evidence="3">
    <location>
        <begin position="8"/>
        <end position="182"/>
    </location>
</feature>
<accession>A0A7S1KWB4</accession>
<evidence type="ECO:0000259" key="3">
    <source>
        <dbReference type="Pfam" id="PF03114"/>
    </source>
</evidence>
<dbReference type="InterPro" id="IPR004148">
    <property type="entry name" value="BAR_dom"/>
</dbReference>
<dbReference type="EMBL" id="HBGF01000044">
    <property type="protein sequence ID" value="CAD9087604.1"/>
    <property type="molecule type" value="Transcribed_RNA"/>
</dbReference>
<feature type="compositionally biased region" description="Low complexity" evidence="2">
    <location>
        <begin position="309"/>
        <end position="322"/>
    </location>
</feature>
<feature type="compositionally biased region" description="Low complexity" evidence="2">
    <location>
        <begin position="400"/>
        <end position="450"/>
    </location>
</feature>
<feature type="compositionally biased region" description="Pro residues" evidence="2">
    <location>
        <begin position="240"/>
        <end position="253"/>
    </location>
</feature>
<dbReference type="AlphaFoldDB" id="A0A7S1KWB4"/>
<evidence type="ECO:0000313" key="4">
    <source>
        <dbReference type="EMBL" id="CAD9087604.1"/>
    </source>
</evidence>
<proteinExistence type="predicted"/>
<feature type="compositionally biased region" description="Low complexity" evidence="2">
    <location>
        <begin position="270"/>
        <end position="299"/>
    </location>
</feature>
<evidence type="ECO:0000256" key="2">
    <source>
        <dbReference type="SAM" id="MobiDB-lite"/>
    </source>
</evidence>
<protein>
    <recommendedName>
        <fullName evidence="3">BAR domain-containing protein</fullName>
    </recommendedName>
</protein>
<dbReference type="Pfam" id="PF03114">
    <property type="entry name" value="BAR"/>
    <property type="match status" value="1"/>
</dbReference>